<dbReference type="Proteomes" id="UP000614601">
    <property type="component" value="Unassembled WGS sequence"/>
</dbReference>
<dbReference type="EMBL" id="CAJFDH010000002">
    <property type="protein sequence ID" value="CAD5211354.1"/>
    <property type="molecule type" value="Genomic_DNA"/>
</dbReference>
<dbReference type="OrthoDB" id="10475814at2759"/>
<sequence length="404" mass="46361">MFSIGLINCLYSDIISKLRTIITECYHISQPVRGPVLLKVMGTCNDNELLLSMISEHMKGAQAENLICNGSRSPYCIVIDSIRMVGKSVIPLIFVTNAVKFKYTMALLDGLINSLVPCVVIVSCNDSHSIHLPALMEQSIITEHFTMKNPVLVLKDVTYRLFCFLPEMTNLFVGGELMLYLYNRFVESIQSFMDMNIMVNMAMADHLCRHERRKVPKVSFQVFIAVYKVFSKFLRTASILSPYDIRTSSGVDLGYYVEMQQEDGYVDKICARIKSQSLMKGKEDWLRLFEYADEVIKEIEPDKVFNELKKSLKTLKGVVEKTEVVSTIELMKQNMNKSPSRRKPIKDQHQFLGVIEEMHKFFDLHLNHLPKDVFVQLPRNLTRKDISDVPKTAIVKELIEYGCL</sequence>
<protein>
    <submittedName>
        <fullName evidence="1">Uncharacterized protein</fullName>
    </submittedName>
</protein>
<keyword evidence="2" id="KW-1185">Reference proteome</keyword>
<comment type="caution">
    <text evidence="1">The sequence shown here is derived from an EMBL/GenBank/DDBJ whole genome shotgun (WGS) entry which is preliminary data.</text>
</comment>
<proteinExistence type="predicted"/>
<reference evidence="1" key="1">
    <citation type="submission" date="2020-09" db="EMBL/GenBank/DDBJ databases">
        <authorList>
            <person name="Kikuchi T."/>
        </authorList>
    </citation>
    <scope>NUCLEOTIDE SEQUENCE</scope>
    <source>
        <strain evidence="1">SH1</strain>
    </source>
</reference>
<name>A0A811K6J9_9BILA</name>
<gene>
    <name evidence="1" type="ORF">BOKJ2_LOCUS3652</name>
</gene>
<dbReference type="EMBL" id="CAJFCW020000002">
    <property type="protein sequence ID" value="CAG9093269.1"/>
    <property type="molecule type" value="Genomic_DNA"/>
</dbReference>
<dbReference type="AlphaFoldDB" id="A0A811K6J9"/>
<evidence type="ECO:0000313" key="2">
    <source>
        <dbReference type="Proteomes" id="UP000614601"/>
    </source>
</evidence>
<dbReference type="Proteomes" id="UP000783686">
    <property type="component" value="Unassembled WGS sequence"/>
</dbReference>
<accession>A0A811K6J9</accession>
<evidence type="ECO:0000313" key="1">
    <source>
        <dbReference type="EMBL" id="CAD5211354.1"/>
    </source>
</evidence>
<organism evidence="1 2">
    <name type="scientific">Bursaphelenchus okinawaensis</name>
    <dbReference type="NCBI Taxonomy" id="465554"/>
    <lineage>
        <taxon>Eukaryota</taxon>
        <taxon>Metazoa</taxon>
        <taxon>Ecdysozoa</taxon>
        <taxon>Nematoda</taxon>
        <taxon>Chromadorea</taxon>
        <taxon>Rhabditida</taxon>
        <taxon>Tylenchina</taxon>
        <taxon>Tylenchomorpha</taxon>
        <taxon>Aphelenchoidea</taxon>
        <taxon>Aphelenchoididae</taxon>
        <taxon>Bursaphelenchus</taxon>
    </lineage>
</organism>